<dbReference type="SUPFAM" id="SSF57850">
    <property type="entry name" value="RING/U-box"/>
    <property type="match status" value="1"/>
</dbReference>
<feature type="compositionally biased region" description="Low complexity" evidence="3">
    <location>
        <begin position="314"/>
        <end position="323"/>
    </location>
</feature>
<feature type="compositionally biased region" description="Polar residues" evidence="3">
    <location>
        <begin position="523"/>
        <end position="555"/>
    </location>
</feature>
<evidence type="ECO:0000256" key="3">
    <source>
        <dbReference type="SAM" id="MobiDB-lite"/>
    </source>
</evidence>
<feature type="domain" description="RING-type" evidence="4">
    <location>
        <begin position="140"/>
        <end position="189"/>
    </location>
</feature>
<dbReference type="CDD" id="cd24139">
    <property type="entry name" value="SIP5-like"/>
    <property type="match status" value="1"/>
</dbReference>
<feature type="region of interest" description="Disordered" evidence="3">
    <location>
        <begin position="368"/>
        <end position="555"/>
    </location>
</feature>
<dbReference type="PANTHER" id="PTHR31315:SF1">
    <property type="entry name" value="PROTEIN SIP5"/>
    <property type="match status" value="1"/>
</dbReference>
<feature type="compositionally biased region" description="Low complexity" evidence="3">
    <location>
        <begin position="412"/>
        <end position="431"/>
    </location>
</feature>
<dbReference type="InterPro" id="IPR039301">
    <property type="entry name" value="Sip5/DA2"/>
</dbReference>
<evidence type="ECO:0000313" key="5">
    <source>
        <dbReference type="EMBL" id="KAF9519928.1"/>
    </source>
</evidence>
<comment type="similarity">
    <text evidence="1">Belongs to the SIP5 family.</text>
</comment>
<keyword evidence="6" id="KW-1185">Reference proteome</keyword>
<feature type="region of interest" description="Disordered" evidence="3">
    <location>
        <begin position="577"/>
        <end position="632"/>
    </location>
</feature>
<dbReference type="GO" id="GO:0008270">
    <property type="term" value="F:zinc ion binding"/>
    <property type="evidence" value="ECO:0007669"/>
    <property type="project" value="UniProtKB-KW"/>
</dbReference>
<name>A0A9P6B8X5_9AGAM</name>
<keyword evidence="2" id="KW-0863">Zinc-finger</keyword>
<feature type="compositionally biased region" description="Low complexity" evidence="3">
    <location>
        <begin position="585"/>
        <end position="594"/>
    </location>
</feature>
<accession>A0A9P6B8X5</accession>
<reference evidence="5" key="1">
    <citation type="journal article" date="2020" name="Nat. Commun.">
        <title>Large-scale genome sequencing of mycorrhizal fungi provides insights into the early evolution of symbiotic traits.</title>
        <authorList>
            <person name="Miyauchi S."/>
            <person name="Kiss E."/>
            <person name="Kuo A."/>
            <person name="Drula E."/>
            <person name="Kohler A."/>
            <person name="Sanchez-Garcia M."/>
            <person name="Morin E."/>
            <person name="Andreopoulos B."/>
            <person name="Barry K.W."/>
            <person name="Bonito G."/>
            <person name="Buee M."/>
            <person name="Carver A."/>
            <person name="Chen C."/>
            <person name="Cichocki N."/>
            <person name="Clum A."/>
            <person name="Culley D."/>
            <person name="Crous P.W."/>
            <person name="Fauchery L."/>
            <person name="Girlanda M."/>
            <person name="Hayes R.D."/>
            <person name="Keri Z."/>
            <person name="LaButti K."/>
            <person name="Lipzen A."/>
            <person name="Lombard V."/>
            <person name="Magnuson J."/>
            <person name="Maillard F."/>
            <person name="Murat C."/>
            <person name="Nolan M."/>
            <person name="Ohm R.A."/>
            <person name="Pangilinan J."/>
            <person name="Pereira M.F."/>
            <person name="Perotto S."/>
            <person name="Peter M."/>
            <person name="Pfister S."/>
            <person name="Riley R."/>
            <person name="Sitrit Y."/>
            <person name="Stielow J.B."/>
            <person name="Szollosi G."/>
            <person name="Zifcakova L."/>
            <person name="Stursova M."/>
            <person name="Spatafora J.W."/>
            <person name="Tedersoo L."/>
            <person name="Vaario L.M."/>
            <person name="Yamada A."/>
            <person name="Yan M."/>
            <person name="Wang P."/>
            <person name="Xu J."/>
            <person name="Bruns T."/>
            <person name="Baldrian P."/>
            <person name="Vilgalys R."/>
            <person name="Dunand C."/>
            <person name="Henrissat B."/>
            <person name="Grigoriev I.V."/>
            <person name="Hibbett D."/>
            <person name="Nagy L.G."/>
            <person name="Martin F.M."/>
        </authorList>
    </citation>
    <scope>NUCLEOTIDE SEQUENCE</scope>
    <source>
        <strain evidence="5">UP504</strain>
    </source>
</reference>
<dbReference type="InterPro" id="IPR001841">
    <property type="entry name" value="Znf_RING"/>
</dbReference>
<evidence type="ECO:0000313" key="6">
    <source>
        <dbReference type="Proteomes" id="UP000886523"/>
    </source>
</evidence>
<evidence type="ECO:0000259" key="4">
    <source>
        <dbReference type="PROSITE" id="PS50089"/>
    </source>
</evidence>
<gene>
    <name evidence="5" type="ORF">BS47DRAFT_1008038</name>
</gene>
<feature type="compositionally biased region" description="Polar residues" evidence="3">
    <location>
        <begin position="377"/>
        <end position="394"/>
    </location>
</feature>
<dbReference type="PROSITE" id="PS50089">
    <property type="entry name" value="ZF_RING_2"/>
    <property type="match status" value="1"/>
</dbReference>
<keyword evidence="2" id="KW-0862">Zinc</keyword>
<feature type="region of interest" description="Disordered" evidence="3">
    <location>
        <begin position="218"/>
        <end position="257"/>
    </location>
</feature>
<keyword evidence="2" id="KW-0479">Metal-binding</keyword>
<feature type="compositionally biased region" description="Polar residues" evidence="3">
    <location>
        <begin position="470"/>
        <end position="491"/>
    </location>
</feature>
<feature type="compositionally biased region" description="Low complexity" evidence="3">
    <location>
        <begin position="224"/>
        <end position="244"/>
    </location>
</feature>
<dbReference type="AlphaFoldDB" id="A0A9P6B8X5"/>
<feature type="compositionally biased region" description="Polar residues" evidence="3">
    <location>
        <begin position="440"/>
        <end position="455"/>
    </location>
</feature>
<organism evidence="5 6">
    <name type="scientific">Hydnum rufescens UP504</name>
    <dbReference type="NCBI Taxonomy" id="1448309"/>
    <lineage>
        <taxon>Eukaryota</taxon>
        <taxon>Fungi</taxon>
        <taxon>Dikarya</taxon>
        <taxon>Basidiomycota</taxon>
        <taxon>Agaricomycotina</taxon>
        <taxon>Agaricomycetes</taxon>
        <taxon>Cantharellales</taxon>
        <taxon>Hydnaceae</taxon>
        <taxon>Hydnum</taxon>
    </lineage>
</organism>
<feature type="region of interest" description="Disordered" evidence="3">
    <location>
        <begin position="307"/>
        <end position="344"/>
    </location>
</feature>
<dbReference type="GO" id="GO:0005737">
    <property type="term" value="C:cytoplasm"/>
    <property type="evidence" value="ECO:0007669"/>
    <property type="project" value="TreeGrafter"/>
</dbReference>
<evidence type="ECO:0000256" key="1">
    <source>
        <dbReference type="ARBA" id="ARBA00010402"/>
    </source>
</evidence>
<comment type="caution">
    <text evidence="5">The sequence shown here is derived from an EMBL/GenBank/DDBJ whole genome shotgun (WGS) entry which is preliminary data.</text>
</comment>
<dbReference type="PANTHER" id="PTHR31315">
    <property type="entry name" value="PROTEIN SIP5"/>
    <property type="match status" value="1"/>
</dbReference>
<dbReference type="Proteomes" id="UP000886523">
    <property type="component" value="Unassembled WGS sequence"/>
</dbReference>
<feature type="compositionally biased region" description="Acidic residues" evidence="3">
    <location>
        <begin position="605"/>
        <end position="620"/>
    </location>
</feature>
<dbReference type="EMBL" id="MU128915">
    <property type="protein sequence ID" value="KAF9519928.1"/>
    <property type="molecule type" value="Genomic_DNA"/>
</dbReference>
<sequence>MGNATSSKSGQHDEETVDFGALIPQGGIYTAAPDWNHTVVAQLIIHRKLAPFYRPLEDYEEDWDDEQILAARKKHPNEDSSVYVINAKEGHGSSAGPPFQSATSALRSAASGKVPVRPATIGKETQRSFDAQVYRSAVECPICFLYYPPNINRTRCCDHPICTECFVQIKRSEPTTTHIVSEPACCPYCMQPNFGVTYAAPTWRSGIGSEGGNAMRSDFLTHNSSNSGSAASSASAEVGSGSTSDGKRRRKTLSHTSRDVVTIDQIRPDWEVKLNDVRAAVARRANRRIVMRQVGDQLIPVGITSGRVVALPPGSESSSSSDEGGSRRRRRDRNNDLSQFLGSMGMAGQDLEELMVMEAMRLSMVEENERQRRVQAEEQNNSMARSQDVSSEASSFPRRPPGDLVDVSSNVSTSLPTSPSGPLLGPGTRPSVLIRRPSHPTLSNASTLGSASGVSSEEFLDPHGHRLAGQLNTSNVPSSPVSDETVSTRSGSGYEHNIEDEPAGVLTPRLGNSKVEQPPLPEASSSTPPLVTTLRPSHSDASLVEGSQSRDSVFPISDNQQNHFQALETTLSLGSEPAEEYDFLPSTPISSRTSESSDRTPLMMQEDDGSDAANIDDSESQLEVPTRAPIRA</sequence>
<protein>
    <recommendedName>
        <fullName evidence="4">RING-type domain-containing protein</fullName>
    </recommendedName>
</protein>
<dbReference type="OrthoDB" id="21471at2759"/>
<proteinExistence type="inferred from homology"/>
<evidence type="ECO:0000256" key="2">
    <source>
        <dbReference type="PROSITE-ProRule" id="PRU00175"/>
    </source>
</evidence>